<dbReference type="Pfam" id="PF01370">
    <property type="entry name" value="Epimerase"/>
    <property type="match status" value="1"/>
</dbReference>
<name>A0A4S8LXE2_DENBC</name>
<evidence type="ECO:0000313" key="5">
    <source>
        <dbReference type="Proteomes" id="UP000297245"/>
    </source>
</evidence>
<dbReference type="Proteomes" id="UP000297245">
    <property type="component" value="Unassembled WGS sequence"/>
</dbReference>
<dbReference type="InterPro" id="IPR050425">
    <property type="entry name" value="NAD(P)_dehydrat-like"/>
</dbReference>
<dbReference type="Gene3D" id="3.40.50.720">
    <property type="entry name" value="NAD(P)-binding Rossmann-like Domain"/>
    <property type="match status" value="1"/>
</dbReference>
<protein>
    <submittedName>
        <fullName evidence="4">NAD(P)-binding protein</fullName>
    </submittedName>
</protein>
<evidence type="ECO:0000259" key="3">
    <source>
        <dbReference type="Pfam" id="PF01370"/>
    </source>
</evidence>
<evidence type="ECO:0000256" key="2">
    <source>
        <dbReference type="ARBA" id="ARBA00023445"/>
    </source>
</evidence>
<proteinExistence type="inferred from homology"/>
<comment type="similarity">
    <text evidence="2">Belongs to the NAD(P)-dependent epimerase/dehydratase family. Dihydroflavonol-4-reductase subfamily.</text>
</comment>
<dbReference type="GO" id="GO:0016616">
    <property type="term" value="F:oxidoreductase activity, acting on the CH-OH group of donors, NAD or NADP as acceptor"/>
    <property type="evidence" value="ECO:0007669"/>
    <property type="project" value="TreeGrafter"/>
</dbReference>
<dbReference type="OrthoDB" id="2735536at2759"/>
<keyword evidence="1" id="KW-0560">Oxidoreductase</keyword>
<sequence>MVSRTVLITGASGFVGSHVVKATLDKGYNAVAIARGFKAAYIKKSCASYGDRLRVIEVDDIFNGQIDKEIFKGVDALIHVATPMPGKTPVPDVIPNSIKGTMNIIEQAGDAGVKSIVVTGTMASVRNPAGTFKNDDWNPLTTEQAVASKDLMAIYAASKKYAELAVWLWAEKHPEVEVTVLLPPFITGPYAREFFDVRIDNQSISNKFFYGIIFPDGKFPLHSLYIDVRDLAKAHVNAIDAPPSSTIGRKRVLFSSPHELDYKDVVKMLAEKRPQLKDRLNKGEPPSSPMKKLPCDFKRIEEVTGFRPEDFHTLEQTILDLLDDYLVSEEKWKAEGLDTTLKLPM</sequence>
<dbReference type="InterPro" id="IPR036291">
    <property type="entry name" value="NAD(P)-bd_dom_sf"/>
</dbReference>
<evidence type="ECO:0000313" key="4">
    <source>
        <dbReference type="EMBL" id="THU94190.1"/>
    </source>
</evidence>
<feature type="domain" description="NAD-dependent epimerase/dehydratase" evidence="3">
    <location>
        <begin position="6"/>
        <end position="243"/>
    </location>
</feature>
<evidence type="ECO:0000256" key="1">
    <source>
        <dbReference type="ARBA" id="ARBA00023002"/>
    </source>
</evidence>
<organism evidence="4 5">
    <name type="scientific">Dendrothele bispora (strain CBS 962.96)</name>
    <dbReference type="NCBI Taxonomy" id="1314807"/>
    <lineage>
        <taxon>Eukaryota</taxon>
        <taxon>Fungi</taxon>
        <taxon>Dikarya</taxon>
        <taxon>Basidiomycota</taxon>
        <taxon>Agaricomycotina</taxon>
        <taxon>Agaricomycetes</taxon>
        <taxon>Agaricomycetidae</taxon>
        <taxon>Agaricales</taxon>
        <taxon>Agaricales incertae sedis</taxon>
        <taxon>Dendrothele</taxon>
    </lineage>
</organism>
<dbReference type="InterPro" id="IPR001509">
    <property type="entry name" value="Epimerase_deHydtase"/>
</dbReference>
<reference evidence="4 5" key="1">
    <citation type="journal article" date="2019" name="Nat. Ecol. Evol.">
        <title>Megaphylogeny resolves global patterns of mushroom evolution.</title>
        <authorList>
            <person name="Varga T."/>
            <person name="Krizsan K."/>
            <person name="Foldi C."/>
            <person name="Dima B."/>
            <person name="Sanchez-Garcia M."/>
            <person name="Sanchez-Ramirez S."/>
            <person name="Szollosi G.J."/>
            <person name="Szarkandi J.G."/>
            <person name="Papp V."/>
            <person name="Albert L."/>
            <person name="Andreopoulos W."/>
            <person name="Angelini C."/>
            <person name="Antonin V."/>
            <person name="Barry K.W."/>
            <person name="Bougher N.L."/>
            <person name="Buchanan P."/>
            <person name="Buyck B."/>
            <person name="Bense V."/>
            <person name="Catcheside P."/>
            <person name="Chovatia M."/>
            <person name="Cooper J."/>
            <person name="Damon W."/>
            <person name="Desjardin D."/>
            <person name="Finy P."/>
            <person name="Geml J."/>
            <person name="Haridas S."/>
            <person name="Hughes K."/>
            <person name="Justo A."/>
            <person name="Karasinski D."/>
            <person name="Kautmanova I."/>
            <person name="Kiss B."/>
            <person name="Kocsube S."/>
            <person name="Kotiranta H."/>
            <person name="LaButti K.M."/>
            <person name="Lechner B.E."/>
            <person name="Liimatainen K."/>
            <person name="Lipzen A."/>
            <person name="Lukacs Z."/>
            <person name="Mihaltcheva S."/>
            <person name="Morgado L.N."/>
            <person name="Niskanen T."/>
            <person name="Noordeloos M.E."/>
            <person name="Ohm R.A."/>
            <person name="Ortiz-Santana B."/>
            <person name="Ovrebo C."/>
            <person name="Racz N."/>
            <person name="Riley R."/>
            <person name="Savchenko A."/>
            <person name="Shiryaev A."/>
            <person name="Soop K."/>
            <person name="Spirin V."/>
            <person name="Szebenyi C."/>
            <person name="Tomsovsky M."/>
            <person name="Tulloss R.E."/>
            <person name="Uehling J."/>
            <person name="Grigoriev I.V."/>
            <person name="Vagvolgyi C."/>
            <person name="Papp T."/>
            <person name="Martin F.M."/>
            <person name="Miettinen O."/>
            <person name="Hibbett D.S."/>
            <person name="Nagy L.G."/>
        </authorList>
    </citation>
    <scope>NUCLEOTIDE SEQUENCE [LARGE SCALE GENOMIC DNA]</scope>
    <source>
        <strain evidence="4 5">CBS 962.96</strain>
    </source>
</reference>
<accession>A0A4S8LXE2</accession>
<dbReference type="PANTHER" id="PTHR10366">
    <property type="entry name" value="NAD DEPENDENT EPIMERASE/DEHYDRATASE"/>
    <property type="match status" value="1"/>
</dbReference>
<dbReference type="PANTHER" id="PTHR10366:SF564">
    <property type="entry name" value="STEROL-4-ALPHA-CARBOXYLATE 3-DEHYDROGENASE, DECARBOXYLATING"/>
    <property type="match status" value="1"/>
</dbReference>
<dbReference type="EMBL" id="ML179230">
    <property type="protein sequence ID" value="THU94190.1"/>
    <property type="molecule type" value="Genomic_DNA"/>
</dbReference>
<gene>
    <name evidence="4" type="ORF">K435DRAFT_724755</name>
</gene>
<keyword evidence="5" id="KW-1185">Reference proteome</keyword>
<dbReference type="AlphaFoldDB" id="A0A4S8LXE2"/>
<dbReference type="SUPFAM" id="SSF51735">
    <property type="entry name" value="NAD(P)-binding Rossmann-fold domains"/>
    <property type="match status" value="1"/>
</dbReference>